<comment type="caution">
    <text evidence="1">The sequence shown here is derived from an EMBL/GenBank/DDBJ whole genome shotgun (WGS) entry which is preliminary data.</text>
</comment>
<organism evidence="1 2">
    <name type="scientific">Cinchona calisaya</name>
    <dbReference type="NCBI Taxonomy" id="153742"/>
    <lineage>
        <taxon>Eukaryota</taxon>
        <taxon>Viridiplantae</taxon>
        <taxon>Streptophyta</taxon>
        <taxon>Embryophyta</taxon>
        <taxon>Tracheophyta</taxon>
        <taxon>Spermatophyta</taxon>
        <taxon>Magnoliopsida</taxon>
        <taxon>eudicotyledons</taxon>
        <taxon>Gunneridae</taxon>
        <taxon>Pentapetalae</taxon>
        <taxon>asterids</taxon>
        <taxon>lamiids</taxon>
        <taxon>Gentianales</taxon>
        <taxon>Rubiaceae</taxon>
        <taxon>Cinchonoideae</taxon>
        <taxon>Cinchoneae</taxon>
        <taxon>Cinchona</taxon>
    </lineage>
</organism>
<protein>
    <recommendedName>
        <fullName evidence="3">SKP1 component POZ domain-containing protein</fullName>
    </recommendedName>
</protein>
<keyword evidence="2" id="KW-1185">Reference proteome</keyword>
<dbReference type="EMBL" id="JBJUIK010000004">
    <property type="protein sequence ID" value="KAL3529544.1"/>
    <property type="molecule type" value="Genomic_DNA"/>
</dbReference>
<name>A0ABD3ACT2_9GENT</name>
<dbReference type="Proteomes" id="UP001630127">
    <property type="component" value="Unassembled WGS sequence"/>
</dbReference>
<gene>
    <name evidence="1" type="ORF">ACH5RR_008866</name>
</gene>
<evidence type="ECO:0000313" key="1">
    <source>
        <dbReference type="EMBL" id="KAL3529544.1"/>
    </source>
</evidence>
<dbReference type="AlphaFoldDB" id="A0ABD3ACT2"/>
<sequence length="114" mass="13021">MQPNTNPDQPVIRLQKFHKKRFQINLKGKAIVVQEDLVELVKNEEEAVDKDEAYMEFVACPVVSKSKDNMVVTTNKLTEEIMAYFLKVNGLDPSKAPLSLLEFRAMSRLIAQKV</sequence>
<proteinExistence type="predicted"/>
<accession>A0ABD3ACT2</accession>
<evidence type="ECO:0008006" key="3">
    <source>
        <dbReference type="Google" id="ProtNLM"/>
    </source>
</evidence>
<evidence type="ECO:0000313" key="2">
    <source>
        <dbReference type="Proteomes" id="UP001630127"/>
    </source>
</evidence>
<reference evidence="1 2" key="1">
    <citation type="submission" date="2024-11" db="EMBL/GenBank/DDBJ databases">
        <title>A near-complete genome assembly of Cinchona calisaya.</title>
        <authorList>
            <person name="Lian D.C."/>
            <person name="Zhao X.W."/>
            <person name="Wei L."/>
        </authorList>
    </citation>
    <scope>NUCLEOTIDE SEQUENCE [LARGE SCALE GENOMIC DNA]</scope>
    <source>
        <tissue evidence="1">Nenye</tissue>
    </source>
</reference>